<feature type="compositionally biased region" description="Acidic residues" evidence="1">
    <location>
        <begin position="116"/>
        <end position="141"/>
    </location>
</feature>
<evidence type="ECO:0000313" key="3">
    <source>
        <dbReference type="Proteomes" id="UP000243784"/>
    </source>
</evidence>
<name>A0A1D9DY63_9MICO</name>
<dbReference type="OrthoDB" id="3210158at2"/>
<sequence length="223" mass="24422">MPKAKSFQVGSEALARKAAVEVAGSVAVGNFLEEVDEGKGLATYLFESRQKGYVGWRWSVTIFQQTAKSTPTVSEVLMVPGPEAILAPAWVPWSERLADYKALQAELEAQAALDLDESAYDEDDEADLAEDESADSDEESSEPGSQKENSENLAELPEVDEAQSLEELTDSAEELDGSMPKQVEAAELVVSDFEQSQDSQDDTDAAGKKPPRFLRRRKRFGKK</sequence>
<reference evidence="2 3" key="1">
    <citation type="journal article" date="2016" name="Biochim. Biophys. Acta">
        <title>Photochemical characterization of actinorhodopsin and its functional existence in the natural host.</title>
        <authorList>
            <person name="Nakamura S."/>
            <person name="Kikukawa T."/>
            <person name="Tamogami J."/>
            <person name="Kamiya M."/>
            <person name="Aizawa T."/>
            <person name="Hahn M.W."/>
            <person name="Ihara K."/>
            <person name="Kamo N."/>
            <person name="Demura M."/>
        </authorList>
    </citation>
    <scope>NUCLEOTIDE SEQUENCE [LARGE SCALE GENOMIC DNA]</scope>
    <source>
        <strain evidence="2 3">MWH-Dar1</strain>
    </source>
</reference>
<accession>A0A1D9DY63</accession>
<dbReference type="KEGG" id="rpla:A4Z71_01695"/>
<evidence type="ECO:0000256" key="1">
    <source>
        <dbReference type="SAM" id="MobiDB-lite"/>
    </source>
</evidence>
<dbReference type="AlphaFoldDB" id="A0A1D9DY63"/>
<dbReference type="RefSeq" id="WP_070954254.1">
    <property type="nucleotide sequence ID" value="NZ_CP015208.1"/>
</dbReference>
<dbReference type="Proteomes" id="UP000243784">
    <property type="component" value="Chromosome"/>
</dbReference>
<feature type="compositionally biased region" description="Acidic residues" evidence="1">
    <location>
        <begin position="157"/>
        <end position="176"/>
    </location>
</feature>
<dbReference type="EMBL" id="CP015208">
    <property type="protein sequence ID" value="AOY55742.1"/>
    <property type="molecule type" value="Genomic_DNA"/>
</dbReference>
<evidence type="ECO:0008006" key="4">
    <source>
        <dbReference type="Google" id="ProtNLM"/>
    </source>
</evidence>
<dbReference type="InterPro" id="IPR021391">
    <property type="entry name" value="DUF3027"/>
</dbReference>
<organism evidence="2 3">
    <name type="scientific">Candidatus Rhodoluna planktonica</name>
    <dbReference type="NCBI Taxonomy" id="535712"/>
    <lineage>
        <taxon>Bacteria</taxon>
        <taxon>Bacillati</taxon>
        <taxon>Actinomycetota</taxon>
        <taxon>Actinomycetes</taxon>
        <taxon>Micrococcales</taxon>
        <taxon>Microbacteriaceae</taxon>
        <taxon>Luna cluster</taxon>
        <taxon>Luna-1 subcluster</taxon>
        <taxon>Rhodoluna</taxon>
    </lineage>
</organism>
<keyword evidence="3" id="KW-1185">Reference proteome</keyword>
<gene>
    <name evidence="2" type="ORF">A4Z71_01695</name>
</gene>
<protein>
    <recommendedName>
        <fullName evidence="4">DUF3027 domain-containing protein</fullName>
    </recommendedName>
</protein>
<proteinExistence type="predicted"/>
<dbReference type="Pfam" id="PF11228">
    <property type="entry name" value="DUF3027"/>
    <property type="match status" value="1"/>
</dbReference>
<feature type="region of interest" description="Disordered" evidence="1">
    <location>
        <begin position="116"/>
        <end position="223"/>
    </location>
</feature>
<feature type="compositionally biased region" description="Basic residues" evidence="1">
    <location>
        <begin position="209"/>
        <end position="223"/>
    </location>
</feature>
<evidence type="ECO:0000313" key="2">
    <source>
        <dbReference type="EMBL" id="AOY55742.1"/>
    </source>
</evidence>
<dbReference type="STRING" id="535712.A4Z71_01695"/>